<dbReference type="STRING" id="392484.LP43_1445"/>
<proteinExistence type="predicted"/>
<evidence type="ECO:0000313" key="1">
    <source>
        <dbReference type="EMBL" id="KGM06950.1"/>
    </source>
</evidence>
<organism evidence="1 2">
    <name type="scientific">Methylophaga thiooxydans</name>
    <dbReference type="NCBI Taxonomy" id="392484"/>
    <lineage>
        <taxon>Bacteria</taxon>
        <taxon>Pseudomonadati</taxon>
        <taxon>Pseudomonadota</taxon>
        <taxon>Gammaproteobacteria</taxon>
        <taxon>Thiotrichales</taxon>
        <taxon>Piscirickettsiaceae</taxon>
        <taxon>Methylophaga</taxon>
    </lineage>
</organism>
<dbReference type="RefSeq" id="WP_036313698.1">
    <property type="nucleotide sequence ID" value="NZ_JRQD01000003.1"/>
</dbReference>
<gene>
    <name evidence="1" type="ORF">LP43_1445</name>
</gene>
<sequence length="69" mass="7707">MAISEKKIDVDVVNNLSARLSQLEAMLIVTQDENNSFSRWGAKVQCDYLWACAEMANQAKKLSEKLSTA</sequence>
<comment type="caution">
    <text evidence="1">The sequence shown here is derived from an EMBL/GenBank/DDBJ whole genome shotgun (WGS) entry which is preliminary data.</text>
</comment>
<accession>A0A0A0BGE0</accession>
<dbReference type="Proteomes" id="UP000029999">
    <property type="component" value="Unassembled WGS sequence"/>
</dbReference>
<evidence type="ECO:0000313" key="2">
    <source>
        <dbReference type="Proteomes" id="UP000029999"/>
    </source>
</evidence>
<protein>
    <submittedName>
        <fullName evidence="1">Uncharacterized protein</fullName>
    </submittedName>
</protein>
<reference evidence="1 2" key="1">
    <citation type="submission" date="2014-09" db="EMBL/GenBank/DDBJ databases">
        <authorList>
            <person name="Grob C."/>
            <person name="Taubert M."/>
            <person name="Howat A.M."/>
            <person name="Burns O.J."/>
            <person name="Dixon J.L."/>
            <person name="Chen Y."/>
            <person name="Murrell J.C."/>
        </authorList>
    </citation>
    <scope>NUCLEOTIDE SEQUENCE [LARGE SCALE GENOMIC DNA]</scope>
    <source>
        <strain evidence="1">L4</strain>
    </source>
</reference>
<dbReference type="EMBL" id="JRQD01000003">
    <property type="protein sequence ID" value="KGM06950.1"/>
    <property type="molecule type" value="Genomic_DNA"/>
</dbReference>
<dbReference type="AlphaFoldDB" id="A0A0A0BGE0"/>
<name>A0A0A0BGE0_9GAMM</name>